<evidence type="ECO:0000313" key="3">
    <source>
        <dbReference type="Proteomes" id="UP000460416"/>
    </source>
</evidence>
<gene>
    <name evidence="2" type="ORF">FLP08_04305</name>
</gene>
<evidence type="ECO:0000259" key="1">
    <source>
        <dbReference type="Pfam" id="PF00535"/>
    </source>
</evidence>
<keyword evidence="2" id="KW-0808">Transferase</keyword>
<dbReference type="GO" id="GO:0016740">
    <property type="term" value="F:transferase activity"/>
    <property type="evidence" value="ECO:0007669"/>
    <property type="project" value="UniProtKB-KW"/>
</dbReference>
<dbReference type="SUPFAM" id="SSF53448">
    <property type="entry name" value="Nucleotide-diphospho-sugar transferases"/>
    <property type="match status" value="1"/>
</dbReference>
<feature type="domain" description="Glycosyltransferase 2-like" evidence="1">
    <location>
        <begin position="7"/>
        <end position="136"/>
    </location>
</feature>
<dbReference type="CDD" id="cd00761">
    <property type="entry name" value="Glyco_tranf_GTA_type"/>
    <property type="match status" value="1"/>
</dbReference>
<proteinExistence type="predicted"/>
<organism evidence="2 3">
    <name type="scientific">Christiangramia aestuarii</name>
    <dbReference type="NCBI Taxonomy" id="1028746"/>
    <lineage>
        <taxon>Bacteria</taxon>
        <taxon>Pseudomonadati</taxon>
        <taxon>Bacteroidota</taxon>
        <taxon>Flavobacteriia</taxon>
        <taxon>Flavobacteriales</taxon>
        <taxon>Flavobacteriaceae</taxon>
        <taxon>Christiangramia</taxon>
    </lineage>
</organism>
<dbReference type="AlphaFoldDB" id="A0A7K1LLS8"/>
<dbReference type="OrthoDB" id="597270at2"/>
<dbReference type="InterPro" id="IPR029044">
    <property type="entry name" value="Nucleotide-diphossugar_trans"/>
</dbReference>
<accession>A0A7K1LLS8</accession>
<dbReference type="EMBL" id="VJVW01000002">
    <property type="protein sequence ID" value="MUP41785.1"/>
    <property type="molecule type" value="Genomic_DNA"/>
</dbReference>
<comment type="caution">
    <text evidence="2">The sequence shown here is derived from an EMBL/GenBank/DDBJ whole genome shotgun (WGS) entry which is preliminary data.</text>
</comment>
<dbReference type="PANTHER" id="PTHR43685:SF2">
    <property type="entry name" value="GLYCOSYLTRANSFERASE 2-LIKE DOMAIN-CONTAINING PROTEIN"/>
    <property type="match status" value="1"/>
</dbReference>
<dbReference type="Pfam" id="PF00535">
    <property type="entry name" value="Glycos_transf_2"/>
    <property type="match status" value="1"/>
</dbReference>
<dbReference type="RefSeq" id="WP_156274413.1">
    <property type="nucleotide sequence ID" value="NZ_BAABGI010000001.1"/>
</dbReference>
<protein>
    <submittedName>
        <fullName evidence="2">Glycosyltransferase family 2 protein</fullName>
    </submittedName>
</protein>
<dbReference type="InterPro" id="IPR001173">
    <property type="entry name" value="Glyco_trans_2-like"/>
</dbReference>
<keyword evidence="3" id="KW-1185">Reference proteome</keyword>
<sequence length="308" mass="36606">MQYPEISIIIPVYNREKLISETLDSILAQSFKNWECIIVDDHSTDNTANEIAPYLKDYRFKFYRRPDHRNKGANTCRNFGLEKSNGSFVHWFDSDDLAHPDCLSIAFALLSKGKIDFCHYKRSVFRGEFDKQYKKYSSAIDPVKVDVANIEDIILNKLSFNTCNVIWKKSSLKDLRFNEDIIYADEWEYYTRLILHGLKGISISNELFFGRKHVDSTTYEFYHDHQGRRKSKIVASLILMNELKSKQKFSKILYDHFFQLGYFLRSEEIIKYLMDLKQIGSFQRRFYLFCVRNYDLIKPILRFKSKIT</sequence>
<dbReference type="Proteomes" id="UP000460416">
    <property type="component" value="Unassembled WGS sequence"/>
</dbReference>
<dbReference type="Gene3D" id="3.90.550.10">
    <property type="entry name" value="Spore Coat Polysaccharide Biosynthesis Protein SpsA, Chain A"/>
    <property type="match status" value="1"/>
</dbReference>
<dbReference type="PANTHER" id="PTHR43685">
    <property type="entry name" value="GLYCOSYLTRANSFERASE"/>
    <property type="match status" value="1"/>
</dbReference>
<reference evidence="2 3" key="1">
    <citation type="submission" date="2019-07" db="EMBL/GenBank/DDBJ databases">
        <title>Gramella aestuarii sp. nov., isolated from a tidal flat, and emended description of Gramella echinicola.</title>
        <authorList>
            <person name="Liu L."/>
        </authorList>
    </citation>
    <scope>NUCLEOTIDE SEQUENCE [LARGE SCALE GENOMIC DNA]</scope>
    <source>
        <strain evidence="2 3">BS12</strain>
    </source>
</reference>
<name>A0A7K1LLS8_9FLAO</name>
<evidence type="ECO:0000313" key="2">
    <source>
        <dbReference type="EMBL" id="MUP41785.1"/>
    </source>
</evidence>
<dbReference type="InterPro" id="IPR050834">
    <property type="entry name" value="Glycosyltransf_2"/>
</dbReference>